<keyword evidence="4" id="KW-0808">Transferase</keyword>
<gene>
    <name evidence="4" type="ORF">SD71_05490</name>
</gene>
<comment type="similarity">
    <text evidence="1">Belongs to the transferase hexapeptide repeat family.</text>
</comment>
<evidence type="ECO:0000256" key="1">
    <source>
        <dbReference type="ARBA" id="ARBA00007274"/>
    </source>
</evidence>
<keyword evidence="5" id="KW-1185">Reference proteome</keyword>
<dbReference type="InterPro" id="IPR029044">
    <property type="entry name" value="Nucleotide-diphossugar_trans"/>
</dbReference>
<dbReference type="RefSeq" id="WP_041060728.1">
    <property type="nucleotide sequence ID" value="NZ_JXAL01000004.1"/>
</dbReference>
<dbReference type="InterPro" id="IPR018357">
    <property type="entry name" value="Hexapep_transf_CS"/>
</dbReference>
<dbReference type="InterPro" id="IPR005835">
    <property type="entry name" value="NTP_transferase_dom"/>
</dbReference>
<sequence>MHESIILAGGLGTRLRPLTEHLPKPMALVGNRPWLEHLLLHYKEQGVNEFVIAVKHYRELIESHLGDGSKYGVRIDYAVEKELLGTAGAIKNAEEFLSDRFIVVNADIIHQIDLASAMKFHESHGGAVTICLTEVDDPSHYGVVEQTDGGQIVNFVEKPKKEEAPSNRINAGIYIMERRALDFVPAGKPVSIEKETFPLLIENGSGVYGHPIGGYWMDMGTKERYRQLHWDLLDRRFPVRIDGKEMEDKGIWLGENVRVGQGVLFVPPVMIGDDVTIGDRAIVGPYAVVGNGTRIGNQVRLSNSILWDRCKIRAGAQLNECIFGSGMRVGPHILHEAVCNRTLEVQHR</sequence>
<dbReference type="InterPro" id="IPR050486">
    <property type="entry name" value="Mannose-1P_guanyltransferase"/>
</dbReference>
<dbReference type="EMBL" id="JXAL01000004">
    <property type="protein sequence ID" value="KIL36854.1"/>
    <property type="molecule type" value="Genomic_DNA"/>
</dbReference>
<evidence type="ECO:0000259" key="2">
    <source>
        <dbReference type="Pfam" id="PF00483"/>
    </source>
</evidence>
<reference evidence="4 5" key="1">
    <citation type="submission" date="2014-12" db="EMBL/GenBank/DDBJ databases">
        <title>Draft genome sequence of Cohnella kolymensis strain B-2846.</title>
        <authorList>
            <person name="Karlyshev A.V."/>
            <person name="Kudryashova E.B."/>
        </authorList>
    </citation>
    <scope>NUCLEOTIDE SEQUENCE [LARGE SCALE GENOMIC DNA]</scope>
    <source>
        <strain evidence="4 5">VKM B-2846</strain>
    </source>
</reference>
<comment type="caution">
    <text evidence="4">The sequence shown here is derived from an EMBL/GenBank/DDBJ whole genome shotgun (WGS) entry which is preliminary data.</text>
</comment>
<dbReference type="CDD" id="cd04181">
    <property type="entry name" value="NTP_transferase"/>
    <property type="match status" value="1"/>
</dbReference>
<keyword evidence="4" id="KW-0548">Nucleotidyltransferase</keyword>
<dbReference type="SUPFAM" id="SSF53448">
    <property type="entry name" value="Nucleotide-diphospho-sugar transferases"/>
    <property type="match status" value="1"/>
</dbReference>
<proteinExistence type="inferred from homology"/>
<evidence type="ECO:0000259" key="3">
    <source>
        <dbReference type="Pfam" id="PF25087"/>
    </source>
</evidence>
<dbReference type="Pfam" id="PF25087">
    <property type="entry name" value="GMPPB_C"/>
    <property type="match status" value="1"/>
</dbReference>
<feature type="domain" description="Nucleotidyl transferase" evidence="2">
    <location>
        <begin position="4"/>
        <end position="233"/>
    </location>
</feature>
<dbReference type="Pfam" id="PF00483">
    <property type="entry name" value="NTP_transferase"/>
    <property type="match status" value="1"/>
</dbReference>
<evidence type="ECO:0000313" key="5">
    <source>
        <dbReference type="Proteomes" id="UP000054526"/>
    </source>
</evidence>
<dbReference type="Gene3D" id="2.160.10.10">
    <property type="entry name" value="Hexapeptide repeat proteins"/>
    <property type="match status" value="1"/>
</dbReference>
<evidence type="ECO:0000313" key="4">
    <source>
        <dbReference type="EMBL" id="KIL36854.1"/>
    </source>
</evidence>
<organism evidence="4 5">
    <name type="scientific">Cohnella kolymensis</name>
    <dbReference type="NCBI Taxonomy" id="1590652"/>
    <lineage>
        <taxon>Bacteria</taxon>
        <taxon>Bacillati</taxon>
        <taxon>Bacillota</taxon>
        <taxon>Bacilli</taxon>
        <taxon>Bacillales</taxon>
        <taxon>Paenibacillaceae</taxon>
        <taxon>Cohnella</taxon>
    </lineage>
</organism>
<dbReference type="GO" id="GO:0016779">
    <property type="term" value="F:nucleotidyltransferase activity"/>
    <property type="evidence" value="ECO:0007669"/>
    <property type="project" value="UniProtKB-KW"/>
</dbReference>
<dbReference type="PANTHER" id="PTHR22572">
    <property type="entry name" value="SUGAR-1-PHOSPHATE GUANYL TRANSFERASE"/>
    <property type="match status" value="1"/>
</dbReference>
<name>A0ABR5A721_9BACL</name>
<dbReference type="Proteomes" id="UP000054526">
    <property type="component" value="Unassembled WGS sequence"/>
</dbReference>
<accession>A0ABR5A721</accession>
<dbReference type="Gene3D" id="3.90.550.10">
    <property type="entry name" value="Spore Coat Polysaccharide Biosynthesis Protein SpsA, Chain A"/>
    <property type="match status" value="1"/>
</dbReference>
<dbReference type="InterPro" id="IPR056729">
    <property type="entry name" value="GMPPB_C"/>
</dbReference>
<dbReference type="PROSITE" id="PS00101">
    <property type="entry name" value="HEXAPEP_TRANSFERASES"/>
    <property type="match status" value="2"/>
</dbReference>
<feature type="domain" description="Mannose-1-phosphate guanyltransferase C-terminal" evidence="3">
    <location>
        <begin position="266"/>
        <end position="333"/>
    </location>
</feature>
<protein>
    <submittedName>
        <fullName evidence="4">Mannose-1-phosphate guanylyltransferase</fullName>
    </submittedName>
</protein>